<dbReference type="Pfam" id="PF23310">
    <property type="entry name" value="TPR_27"/>
    <property type="match status" value="1"/>
</dbReference>
<dbReference type="PANTHER" id="PTHR33784:SF24">
    <property type="entry name" value="GENOME ASSEMBLY, CHROMOSOME: A08"/>
    <property type="match status" value="1"/>
</dbReference>
<evidence type="ECO:0000313" key="5">
    <source>
        <dbReference type="EnsemblPlants" id="Bra011115.1-P"/>
    </source>
</evidence>
<dbReference type="EMBL" id="LR031575">
    <property type="protein sequence ID" value="VDD06399.1"/>
    <property type="molecule type" value="Genomic_DNA"/>
</dbReference>
<evidence type="ECO:0000256" key="1">
    <source>
        <dbReference type="SAM" id="MobiDB-lite"/>
    </source>
</evidence>
<reference evidence="4" key="3">
    <citation type="submission" date="2018-11" db="EMBL/GenBank/DDBJ databases">
        <authorList>
            <consortium name="Genoscope - CEA"/>
            <person name="William W."/>
        </authorList>
    </citation>
    <scope>NUCLEOTIDE SEQUENCE</scope>
</reference>
<dbReference type="PANTHER" id="PTHR33784">
    <property type="entry name" value="OS05G0482100 PROTEIN"/>
    <property type="match status" value="1"/>
</dbReference>
<dbReference type="Gramene" id="A08p28490.2_BraZ1">
    <property type="protein sequence ID" value="A08p28490.2_BraZ1.CDS.1"/>
    <property type="gene ID" value="A08g28490.2_BraZ1"/>
</dbReference>
<dbReference type="AlphaFoldDB" id="A0A3P6CFJ1"/>
<dbReference type="Proteomes" id="UP000011750">
    <property type="component" value="Chromosome A01"/>
</dbReference>
<reference evidence="6" key="1">
    <citation type="journal article" date="2011" name="Nat. Genet.">
        <title>The genome of the mesopolyploid crop species Brassica rapa.</title>
        <authorList>
            <consortium name="Brassica rapa Genome Sequencing Project Consortium"/>
            <person name="Wang X."/>
            <person name="Wang H."/>
            <person name="Wang J."/>
            <person name="Sun R."/>
            <person name="Wu J."/>
            <person name="Liu S."/>
            <person name="Bai Y."/>
            <person name="Mun J.H."/>
            <person name="Bancroft I."/>
            <person name="Cheng F."/>
            <person name="Huang S."/>
            <person name="Li X."/>
            <person name="Hua W."/>
            <person name="Wang J."/>
            <person name="Wang X."/>
            <person name="Freeling M."/>
            <person name="Pires J.C."/>
            <person name="Paterson A.H."/>
            <person name="Chalhoub B."/>
            <person name="Wang B."/>
            <person name="Hayward A."/>
            <person name="Sharpe A.G."/>
            <person name="Park B.S."/>
            <person name="Weisshaar B."/>
            <person name="Liu B."/>
            <person name="Li B."/>
            <person name="Liu B."/>
            <person name="Tong C."/>
            <person name="Song C."/>
            <person name="Duran C."/>
            <person name="Peng C."/>
            <person name="Geng C."/>
            <person name="Koh C."/>
            <person name="Lin C."/>
            <person name="Edwards D."/>
            <person name="Mu D."/>
            <person name="Shen D."/>
            <person name="Soumpourou E."/>
            <person name="Li F."/>
            <person name="Fraser F."/>
            <person name="Conant G."/>
            <person name="Lassalle G."/>
            <person name="King G.J."/>
            <person name="Bonnema G."/>
            <person name="Tang H."/>
            <person name="Wang H."/>
            <person name="Belcram H."/>
            <person name="Zhou H."/>
            <person name="Hirakawa H."/>
            <person name="Abe H."/>
            <person name="Guo H."/>
            <person name="Wang H."/>
            <person name="Jin H."/>
            <person name="Parkin I.A."/>
            <person name="Batley J."/>
            <person name="Kim J.S."/>
            <person name="Just J."/>
            <person name="Li J."/>
            <person name="Xu J."/>
            <person name="Deng J."/>
            <person name="Kim J.A."/>
            <person name="Li J."/>
            <person name="Yu J."/>
            <person name="Meng J."/>
            <person name="Wang J."/>
            <person name="Min J."/>
            <person name="Poulain J."/>
            <person name="Wang J."/>
            <person name="Hatakeyama K."/>
            <person name="Wu K."/>
            <person name="Wang L."/>
            <person name="Fang L."/>
            <person name="Trick M."/>
            <person name="Links M.G."/>
            <person name="Zhao M."/>
            <person name="Jin M."/>
            <person name="Ramchiary N."/>
            <person name="Drou N."/>
            <person name="Berkman P.J."/>
            <person name="Cai Q."/>
            <person name="Huang Q."/>
            <person name="Li R."/>
            <person name="Tabata S."/>
            <person name="Cheng S."/>
            <person name="Zhang S."/>
            <person name="Zhang S."/>
            <person name="Huang S."/>
            <person name="Sato S."/>
            <person name="Sun S."/>
            <person name="Kwon S.J."/>
            <person name="Choi S.R."/>
            <person name="Lee T.H."/>
            <person name="Fan W."/>
            <person name="Zhao X."/>
            <person name="Tan X."/>
            <person name="Xu X."/>
            <person name="Wang Y."/>
            <person name="Qiu Y."/>
            <person name="Yin Y."/>
            <person name="Li Y."/>
            <person name="Du Y."/>
            <person name="Liao Y."/>
            <person name="Lim Y."/>
            <person name="Narusaka Y."/>
            <person name="Wang Y."/>
            <person name="Wang Z."/>
            <person name="Li Z."/>
            <person name="Wang Z."/>
            <person name="Xiong Z."/>
            <person name="Zhang Z."/>
        </authorList>
    </citation>
    <scope>NUCLEOTIDE SEQUENCE [LARGE SCALE GENOMIC DNA]</scope>
    <source>
        <strain evidence="6">cv. Chiifu-401-42</strain>
    </source>
</reference>
<reference evidence="5" key="4">
    <citation type="submission" date="2023-03" db="UniProtKB">
        <authorList>
            <consortium name="EnsemblPlants"/>
        </authorList>
    </citation>
    <scope>IDENTIFICATION</scope>
    <source>
        <strain evidence="5">cv. Chiifu-401-42</strain>
    </source>
</reference>
<accession>M4D3R1</accession>
<evidence type="ECO:0000313" key="6">
    <source>
        <dbReference type="Proteomes" id="UP000011750"/>
    </source>
</evidence>
<feature type="domain" description="At2g35280-like TPR" evidence="2">
    <location>
        <begin position="66"/>
        <end position="159"/>
    </location>
</feature>
<dbReference type="HOGENOM" id="CLU_104797_1_0_1"/>
<feature type="region of interest" description="Disordered" evidence="1">
    <location>
        <begin position="1"/>
        <end position="44"/>
    </location>
</feature>
<dbReference type="Proteomes" id="UP000694005">
    <property type="component" value="Chromosome A08"/>
</dbReference>
<dbReference type="EMBL" id="LS974624">
    <property type="protein sequence ID" value="CAG7899183.1"/>
    <property type="molecule type" value="Genomic_DNA"/>
</dbReference>
<evidence type="ECO:0000313" key="3">
    <source>
        <dbReference type="EMBL" id="CAG7899183.1"/>
    </source>
</evidence>
<dbReference type="InterPro" id="IPR057136">
    <property type="entry name" value="At2g35280_TPR_dom"/>
</dbReference>
<sequence length="212" mass="24946">MDSSPDPRDPSSQQDSNDVSIPIESEPEIKQTDDSSDGDSSDAEPATYFRHLSLKYFASEPLRMVDQHTYLMGSCLEYNNPEAHYIEGINQYFFRKRRVKGIRHLRRSAKGKYDKGTYLCGILMLCTGKIKEGKRVLDTLDWQRRLSTSERCWVKIKKTLSVYPIDRDNKYLNNMARLKPPRSCDLQNNNHLCKNCYYFFRVEKFVQYVHHR</sequence>
<organism evidence="4">
    <name type="scientific">Brassica campestris</name>
    <name type="common">Field mustard</name>
    <dbReference type="NCBI Taxonomy" id="3711"/>
    <lineage>
        <taxon>Eukaryota</taxon>
        <taxon>Viridiplantae</taxon>
        <taxon>Streptophyta</taxon>
        <taxon>Embryophyta</taxon>
        <taxon>Tracheophyta</taxon>
        <taxon>Spermatophyta</taxon>
        <taxon>Magnoliopsida</taxon>
        <taxon>eudicotyledons</taxon>
        <taxon>Gunneridae</taxon>
        <taxon>Pentapetalae</taxon>
        <taxon>rosids</taxon>
        <taxon>malvids</taxon>
        <taxon>Brassicales</taxon>
        <taxon>Brassicaceae</taxon>
        <taxon>Brassiceae</taxon>
        <taxon>Brassica</taxon>
    </lineage>
</organism>
<accession>A0A3P6CFJ1</accession>
<gene>
    <name evidence="4" type="ORF">BRAA08T34532Z</name>
    <name evidence="3" type="ORF">BRAPAZ1V2_A08P28490.2</name>
</gene>
<name>A0A3P6CFJ1_BRACM</name>
<dbReference type="InterPro" id="IPR040338">
    <property type="entry name" value="At1g67623-like"/>
</dbReference>
<protein>
    <recommendedName>
        <fullName evidence="2">At2g35280-like TPR domain-containing protein</fullName>
    </recommendedName>
</protein>
<keyword evidence="6" id="KW-1185">Reference proteome</keyword>
<evidence type="ECO:0000313" key="4">
    <source>
        <dbReference type="EMBL" id="VDD06399.1"/>
    </source>
</evidence>
<evidence type="ECO:0000259" key="2">
    <source>
        <dbReference type="Pfam" id="PF23310"/>
    </source>
</evidence>
<dbReference type="EnsemblPlants" id="Bra011115.1">
    <property type="protein sequence ID" value="Bra011115.1-P"/>
    <property type="gene ID" value="Bra011115"/>
</dbReference>
<reference evidence="6" key="2">
    <citation type="journal article" date="2018" name="Hortic Res">
        <title>Improved Brassica rapa reference genome by single-molecule sequencing and chromosome conformation capture technologies.</title>
        <authorList>
            <person name="Zhang L."/>
            <person name="Cai X."/>
            <person name="Wu J."/>
            <person name="Liu M."/>
            <person name="Grob S."/>
            <person name="Cheng F."/>
            <person name="Liang J."/>
            <person name="Cai C."/>
            <person name="Liu Z."/>
            <person name="Liu B."/>
            <person name="Wang F."/>
            <person name="Li S."/>
            <person name="Liu F."/>
            <person name="Li X."/>
            <person name="Cheng L."/>
            <person name="Yang W."/>
            <person name="Li M.H."/>
            <person name="Grossniklaus U."/>
            <person name="Zheng H."/>
            <person name="Wang X."/>
        </authorList>
    </citation>
    <scope>NUCLEOTIDE SEQUENCE [LARGE SCALE GENOMIC DNA]</scope>
    <source>
        <strain evidence="6">cv. Chiifu-401-42</strain>
    </source>
</reference>
<dbReference type="Gramene" id="Bra011115.1">
    <property type="protein sequence ID" value="Bra011115.1-P"/>
    <property type="gene ID" value="Bra011115"/>
</dbReference>
<proteinExistence type="predicted"/>